<proteinExistence type="predicted"/>
<name>A0A1Y2H430_9FUNG</name>
<organism evidence="1 2">
    <name type="scientific">Catenaria anguillulae PL171</name>
    <dbReference type="NCBI Taxonomy" id="765915"/>
    <lineage>
        <taxon>Eukaryota</taxon>
        <taxon>Fungi</taxon>
        <taxon>Fungi incertae sedis</taxon>
        <taxon>Blastocladiomycota</taxon>
        <taxon>Blastocladiomycetes</taxon>
        <taxon>Blastocladiales</taxon>
        <taxon>Catenariaceae</taxon>
        <taxon>Catenaria</taxon>
    </lineage>
</organism>
<reference evidence="1 2" key="1">
    <citation type="submission" date="2016-07" db="EMBL/GenBank/DDBJ databases">
        <title>Pervasive Adenine N6-methylation of Active Genes in Fungi.</title>
        <authorList>
            <consortium name="DOE Joint Genome Institute"/>
            <person name="Mondo S.J."/>
            <person name="Dannebaum R.O."/>
            <person name="Kuo R.C."/>
            <person name="Labutti K."/>
            <person name="Haridas S."/>
            <person name="Kuo A."/>
            <person name="Salamov A."/>
            <person name="Ahrendt S.R."/>
            <person name="Lipzen A."/>
            <person name="Sullivan W."/>
            <person name="Andreopoulos W.B."/>
            <person name="Clum A."/>
            <person name="Lindquist E."/>
            <person name="Daum C."/>
            <person name="Ramamoorthy G.K."/>
            <person name="Gryganskyi A."/>
            <person name="Culley D."/>
            <person name="Magnuson J.K."/>
            <person name="James T.Y."/>
            <person name="O'Malley M.A."/>
            <person name="Stajich J.E."/>
            <person name="Spatafora J.W."/>
            <person name="Visel A."/>
            <person name="Grigoriev I.V."/>
        </authorList>
    </citation>
    <scope>NUCLEOTIDE SEQUENCE [LARGE SCALE GENOMIC DNA]</scope>
    <source>
        <strain evidence="1 2">PL171</strain>
    </source>
</reference>
<protein>
    <submittedName>
        <fullName evidence="1">Uncharacterized protein</fullName>
    </submittedName>
</protein>
<evidence type="ECO:0000313" key="1">
    <source>
        <dbReference type="EMBL" id="ORZ29318.1"/>
    </source>
</evidence>
<dbReference type="AlphaFoldDB" id="A0A1Y2H430"/>
<dbReference type="Proteomes" id="UP000193411">
    <property type="component" value="Unassembled WGS sequence"/>
</dbReference>
<keyword evidence="2" id="KW-1185">Reference proteome</keyword>
<evidence type="ECO:0000313" key="2">
    <source>
        <dbReference type="Proteomes" id="UP000193411"/>
    </source>
</evidence>
<gene>
    <name evidence="1" type="ORF">BCR44DRAFT_184370</name>
</gene>
<accession>A0A1Y2H430</accession>
<sequence>MQHGAENAMTMSNTIHMTAADLLPADLVEPILLLTHSPLHITTTCSLVATMAIAQCRPLRLAWLSRAISANKYFGGSGAQCSLDDSFGFFNRFLVRNPYVASRNPLSADFILWLLHAPRWASLPRTDFWVPILSHLLLTVGNANCTNDLQSLPGNPSDRAVSNLILVLRAPLMYFHLGRLVDFERVLVALCQMCPELARRPTMSPSEVEQPWCPGHMLDYGLMWPMSLWSPPTYVSWMDEVVKTTNVHATVVGKAEVVRARNVVRSITR</sequence>
<comment type="caution">
    <text evidence="1">The sequence shown here is derived from an EMBL/GenBank/DDBJ whole genome shotgun (WGS) entry which is preliminary data.</text>
</comment>
<dbReference type="EMBL" id="MCFL01000233">
    <property type="protein sequence ID" value="ORZ29318.1"/>
    <property type="molecule type" value="Genomic_DNA"/>
</dbReference>